<evidence type="ECO:0000256" key="4">
    <source>
        <dbReference type="ARBA" id="ARBA00022692"/>
    </source>
</evidence>
<dbReference type="GO" id="GO:0055085">
    <property type="term" value="P:transmembrane transport"/>
    <property type="evidence" value="ECO:0007669"/>
    <property type="project" value="InterPro"/>
</dbReference>
<evidence type="ECO:0000256" key="6">
    <source>
        <dbReference type="ARBA" id="ARBA00023136"/>
    </source>
</evidence>
<keyword evidence="10" id="KW-1185">Reference proteome</keyword>
<evidence type="ECO:0000256" key="7">
    <source>
        <dbReference type="RuleBase" id="RU363032"/>
    </source>
</evidence>
<keyword evidence="2 7" id="KW-0813">Transport</keyword>
<proteinExistence type="inferred from homology"/>
<feature type="transmembrane region" description="Helical" evidence="7">
    <location>
        <begin position="82"/>
        <end position="101"/>
    </location>
</feature>
<feature type="transmembrane region" description="Helical" evidence="7">
    <location>
        <begin position="191"/>
        <end position="210"/>
    </location>
</feature>
<keyword evidence="4 7" id="KW-0812">Transmembrane</keyword>
<feature type="domain" description="ABC transmembrane type-1" evidence="8">
    <location>
        <begin position="78"/>
        <end position="277"/>
    </location>
</feature>
<dbReference type="PANTHER" id="PTHR43744:SF9">
    <property type="entry name" value="POLYGALACTURONAN_RHAMNOGALACTURONAN TRANSPORT SYSTEM PERMEASE PROTEIN YTCP"/>
    <property type="match status" value="1"/>
</dbReference>
<dbReference type="RefSeq" id="WP_094015772.1">
    <property type="nucleotide sequence ID" value="NZ_NMQW01000022.1"/>
</dbReference>
<keyword evidence="5 7" id="KW-1133">Transmembrane helix</keyword>
<dbReference type="GO" id="GO:0005886">
    <property type="term" value="C:plasma membrane"/>
    <property type="evidence" value="ECO:0007669"/>
    <property type="project" value="UniProtKB-SubCell"/>
</dbReference>
<evidence type="ECO:0000256" key="2">
    <source>
        <dbReference type="ARBA" id="ARBA00022448"/>
    </source>
</evidence>
<dbReference type="AlphaFoldDB" id="A0A229UQ53"/>
<evidence type="ECO:0000256" key="3">
    <source>
        <dbReference type="ARBA" id="ARBA00022475"/>
    </source>
</evidence>
<dbReference type="CDD" id="cd06261">
    <property type="entry name" value="TM_PBP2"/>
    <property type="match status" value="1"/>
</dbReference>
<comment type="similarity">
    <text evidence="7">Belongs to the binding-protein-dependent transport system permease family.</text>
</comment>
<keyword evidence="6 7" id="KW-0472">Membrane</keyword>
<dbReference type="SUPFAM" id="SSF161098">
    <property type="entry name" value="MetI-like"/>
    <property type="match status" value="1"/>
</dbReference>
<sequence length="295" mass="33332">MESQRIVETKTDRIFNSVNYIILALFTLTVLYPLVYVVSSSFSSAEAILSGRVWLWPVQFTLDGYQAVMDNNAVWRGAGNSVYYTVVGTFFNVVFTLMAAYPLSRKDFYIRHVLMFLYVFTMMFGGGLIPHYLVVKDLGLLDTRWALIIPGALTVMNVIIARTYFQSTIPDELFEAAQLDGCTDFQFLSKIVVPLSGPIIAVLCLFYAIGHWNSYFGALLYLSQEKLYPLQLVLREILVQNKSDGIDLTSDLQAEGKRELLKYALIVVSSFPVMIIYPFVQKHFVKGIMIGSLKG</sequence>
<feature type="transmembrane region" description="Helical" evidence="7">
    <location>
        <begin position="260"/>
        <end position="280"/>
    </location>
</feature>
<dbReference type="OrthoDB" id="9810086at2"/>
<feature type="transmembrane region" description="Helical" evidence="7">
    <location>
        <begin position="145"/>
        <end position="165"/>
    </location>
</feature>
<feature type="transmembrane region" description="Helical" evidence="7">
    <location>
        <begin position="20"/>
        <end position="39"/>
    </location>
</feature>
<dbReference type="PANTHER" id="PTHR43744">
    <property type="entry name" value="ABC TRANSPORTER PERMEASE PROTEIN MG189-RELATED-RELATED"/>
    <property type="match status" value="1"/>
</dbReference>
<evidence type="ECO:0000256" key="1">
    <source>
        <dbReference type="ARBA" id="ARBA00004651"/>
    </source>
</evidence>
<accession>A0A229UQ53</accession>
<evidence type="ECO:0000313" key="9">
    <source>
        <dbReference type="EMBL" id="OXM85411.1"/>
    </source>
</evidence>
<organism evidence="9 10">
    <name type="scientific">Paenibacillus rigui</name>
    <dbReference type="NCBI Taxonomy" id="554312"/>
    <lineage>
        <taxon>Bacteria</taxon>
        <taxon>Bacillati</taxon>
        <taxon>Bacillota</taxon>
        <taxon>Bacilli</taxon>
        <taxon>Bacillales</taxon>
        <taxon>Paenibacillaceae</taxon>
        <taxon>Paenibacillus</taxon>
    </lineage>
</organism>
<dbReference type="InterPro" id="IPR035906">
    <property type="entry name" value="MetI-like_sf"/>
</dbReference>
<dbReference type="Pfam" id="PF00528">
    <property type="entry name" value="BPD_transp_1"/>
    <property type="match status" value="1"/>
</dbReference>
<protein>
    <submittedName>
        <fullName evidence="9">Sugar ABC transporter permease</fullName>
    </submittedName>
</protein>
<evidence type="ECO:0000256" key="5">
    <source>
        <dbReference type="ARBA" id="ARBA00022989"/>
    </source>
</evidence>
<dbReference type="EMBL" id="NMQW01000022">
    <property type="protein sequence ID" value="OXM85411.1"/>
    <property type="molecule type" value="Genomic_DNA"/>
</dbReference>
<keyword evidence="3" id="KW-1003">Cell membrane</keyword>
<name>A0A229UQ53_9BACL</name>
<evidence type="ECO:0000259" key="8">
    <source>
        <dbReference type="PROSITE" id="PS50928"/>
    </source>
</evidence>
<reference evidence="9 10" key="1">
    <citation type="submission" date="2017-07" db="EMBL/GenBank/DDBJ databases">
        <title>Genome sequencing and assembly of Paenibacillus rigui.</title>
        <authorList>
            <person name="Mayilraj S."/>
        </authorList>
    </citation>
    <scope>NUCLEOTIDE SEQUENCE [LARGE SCALE GENOMIC DNA]</scope>
    <source>
        <strain evidence="9 10">JCM 16352</strain>
    </source>
</reference>
<comment type="subcellular location">
    <subcellularLocation>
        <location evidence="1 7">Cell membrane</location>
        <topology evidence="1 7">Multi-pass membrane protein</topology>
    </subcellularLocation>
</comment>
<dbReference type="Gene3D" id="1.10.3720.10">
    <property type="entry name" value="MetI-like"/>
    <property type="match status" value="1"/>
</dbReference>
<feature type="transmembrane region" description="Helical" evidence="7">
    <location>
        <begin position="113"/>
        <end position="133"/>
    </location>
</feature>
<comment type="caution">
    <text evidence="9">The sequence shown here is derived from an EMBL/GenBank/DDBJ whole genome shotgun (WGS) entry which is preliminary data.</text>
</comment>
<dbReference type="InterPro" id="IPR000515">
    <property type="entry name" value="MetI-like"/>
</dbReference>
<evidence type="ECO:0000313" key="10">
    <source>
        <dbReference type="Proteomes" id="UP000215509"/>
    </source>
</evidence>
<dbReference type="PROSITE" id="PS50928">
    <property type="entry name" value="ABC_TM1"/>
    <property type="match status" value="1"/>
</dbReference>
<dbReference type="Proteomes" id="UP000215509">
    <property type="component" value="Unassembled WGS sequence"/>
</dbReference>
<gene>
    <name evidence="9" type="ORF">CF651_15480</name>
</gene>